<comment type="caution">
    <text evidence="2">The sequence shown here is derived from an EMBL/GenBank/DDBJ whole genome shotgun (WGS) entry which is preliminary data.</text>
</comment>
<dbReference type="InterPro" id="IPR000182">
    <property type="entry name" value="GNAT_dom"/>
</dbReference>
<evidence type="ECO:0000259" key="1">
    <source>
        <dbReference type="PROSITE" id="PS51186"/>
    </source>
</evidence>
<dbReference type="InterPro" id="IPR052523">
    <property type="entry name" value="Trichothecene_AcTrans"/>
</dbReference>
<accession>A0A9W9GNJ2</accession>
<protein>
    <recommendedName>
        <fullName evidence="1">N-acetyltransferase domain-containing protein</fullName>
    </recommendedName>
</protein>
<gene>
    <name evidence="2" type="ORF">N7515_008765</name>
</gene>
<dbReference type="InterPro" id="IPR016181">
    <property type="entry name" value="Acyl_CoA_acyltransferase"/>
</dbReference>
<dbReference type="OrthoDB" id="2744543at2759"/>
<dbReference type="Proteomes" id="UP001149079">
    <property type="component" value="Unassembled WGS sequence"/>
</dbReference>
<reference evidence="2" key="1">
    <citation type="submission" date="2022-11" db="EMBL/GenBank/DDBJ databases">
        <authorList>
            <person name="Petersen C."/>
        </authorList>
    </citation>
    <scope>NUCLEOTIDE SEQUENCE</scope>
    <source>
        <strain evidence="2">IBT 22155</strain>
    </source>
</reference>
<name>A0A9W9GNJ2_9EURO</name>
<dbReference type="GeneID" id="81408679"/>
<dbReference type="PROSITE" id="PS51186">
    <property type="entry name" value="GNAT"/>
    <property type="match status" value="1"/>
</dbReference>
<sequence length="201" mass="22528">MSLEIHPADPTDASALTELFYAAFTGPFNERMFPRAPDVTEWWEKNFHDSIAGSIAGTSNEVNLKVTSGSTIVAFARWKVPGADQDRHEEVEVNWAPSCDKELCERFFSGMESQHRVLLGGRRHYYLDMLGVHPSQKGRGLGSKLLKWGLERADAEGLEVYLSASPEGRPMYEKYGFRVVDVLVPCPGYEQAAMLRAPYGR</sequence>
<dbReference type="Pfam" id="PF13673">
    <property type="entry name" value="Acetyltransf_10"/>
    <property type="match status" value="1"/>
</dbReference>
<dbReference type="GO" id="GO:0016747">
    <property type="term" value="F:acyltransferase activity, transferring groups other than amino-acyl groups"/>
    <property type="evidence" value="ECO:0007669"/>
    <property type="project" value="InterPro"/>
</dbReference>
<dbReference type="CDD" id="cd04301">
    <property type="entry name" value="NAT_SF"/>
    <property type="match status" value="1"/>
</dbReference>
<dbReference type="EMBL" id="JAPQKL010000006">
    <property type="protein sequence ID" value="KAJ5124940.1"/>
    <property type="molecule type" value="Genomic_DNA"/>
</dbReference>
<dbReference type="PANTHER" id="PTHR42791:SF17">
    <property type="entry name" value="ACETYLTRANSFERASE, GNAT FAMILY FAMILY (AFU_ORTHOLOGUE AFUA_8G05690)"/>
    <property type="match status" value="1"/>
</dbReference>
<organism evidence="2 3">
    <name type="scientific">Penicillium bovifimosum</name>
    <dbReference type="NCBI Taxonomy" id="126998"/>
    <lineage>
        <taxon>Eukaryota</taxon>
        <taxon>Fungi</taxon>
        <taxon>Dikarya</taxon>
        <taxon>Ascomycota</taxon>
        <taxon>Pezizomycotina</taxon>
        <taxon>Eurotiomycetes</taxon>
        <taxon>Eurotiomycetidae</taxon>
        <taxon>Eurotiales</taxon>
        <taxon>Aspergillaceae</taxon>
        <taxon>Penicillium</taxon>
    </lineage>
</organism>
<feature type="domain" description="N-acetyltransferase" evidence="1">
    <location>
        <begin position="3"/>
        <end position="200"/>
    </location>
</feature>
<dbReference type="Gene3D" id="3.40.630.30">
    <property type="match status" value="1"/>
</dbReference>
<dbReference type="AlphaFoldDB" id="A0A9W9GNJ2"/>
<dbReference type="RefSeq" id="XP_056519339.1">
    <property type="nucleotide sequence ID" value="XM_056669509.1"/>
</dbReference>
<proteinExistence type="predicted"/>
<evidence type="ECO:0000313" key="3">
    <source>
        <dbReference type="Proteomes" id="UP001149079"/>
    </source>
</evidence>
<evidence type="ECO:0000313" key="2">
    <source>
        <dbReference type="EMBL" id="KAJ5124940.1"/>
    </source>
</evidence>
<keyword evidence="3" id="KW-1185">Reference proteome</keyword>
<dbReference type="SUPFAM" id="SSF55729">
    <property type="entry name" value="Acyl-CoA N-acyltransferases (Nat)"/>
    <property type="match status" value="1"/>
</dbReference>
<reference evidence="2" key="2">
    <citation type="journal article" date="2023" name="IMA Fungus">
        <title>Comparative genomic study of the Penicillium genus elucidates a diverse pangenome and 15 lateral gene transfer events.</title>
        <authorList>
            <person name="Petersen C."/>
            <person name="Sorensen T."/>
            <person name="Nielsen M.R."/>
            <person name="Sondergaard T.E."/>
            <person name="Sorensen J.L."/>
            <person name="Fitzpatrick D.A."/>
            <person name="Frisvad J.C."/>
            <person name="Nielsen K.L."/>
        </authorList>
    </citation>
    <scope>NUCLEOTIDE SEQUENCE</scope>
    <source>
        <strain evidence="2">IBT 22155</strain>
    </source>
</reference>
<dbReference type="PANTHER" id="PTHR42791">
    <property type="entry name" value="GNAT FAMILY ACETYLTRANSFERASE"/>
    <property type="match status" value="1"/>
</dbReference>